<organism evidence="2 3">
    <name type="scientific">Cardiocondyla obscurior</name>
    <dbReference type="NCBI Taxonomy" id="286306"/>
    <lineage>
        <taxon>Eukaryota</taxon>
        <taxon>Metazoa</taxon>
        <taxon>Ecdysozoa</taxon>
        <taxon>Arthropoda</taxon>
        <taxon>Hexapoda</taxon>
        <taxon>Insecta</taxon>
        <taxon>Pterygota</taxon>
        <taxon>Neoptera</taxon>
        <taxon>Endopterygota</taxon>
        <taxon>Hymenoptera</taxon>
        <taxon>Apocrita</taxon>
        <taxon>Aculeata</taxon>
        <taxon>Formicoidea</taxon>
        <taxon>Formicidae</taxon>
        <taxon>Myrmicinae</taxon>
        <taxon>Cardiocondyla</taxon>
    </lineage>
</organism>
<keyword evidence="3" id="KW-1185">Reference proteome</keyword>
<sequence length="247" mass="28789">MIFKREHAPSDDQLSILRKGEEWNEEASKRLKEERERKAKEEKEYTNSRKQKENFVPNICDVISLGGFLHVAKLIEVPQIVSSLFVRNLKTSDVKKHSNKITITLALQHLLFTRSFCKMRQVHDEQDKRQKELSLNSGKLGESLILITLEKLTRSFCKMGQVHDEQDKRQKEAEATKRIVVKFWQIRRIFDLNHIGEAYEVTIVANIEEFTTVYKYYVNAICDVISLGGFLHVAKLIEVPQIVSFKN</sequence>
<dbReference type="AlphaFoldDB" id="A0AAW2ELB1"/>
<feature type="region of interest" description="Disordered" evidence="1">
    <location>
        <begin position="23"/>
        <end position="48"/>
    </location>
</feature>
<proteinExistence type="predicted"/>
<evidence type="ECO:0000256" key="1">
    <source>
        <dbReference type="SAM" id="MobiDB-lite"/>
    </source>
</evidence>
<evidence type="ECO:0000313" key="2">
    <source>
        <dbReference type="EMBL" id="KAL0103765.1"/>
    </source>
</evidence>
<name>A0AAW2ELB1_9HYME</name>
<gene>
    <name evidence="2" type="ORF">PUN28_017802</name>
</gene>
<protein>
    <submittedName>
        <fullName evidence="2">Uncharacterized protein</fullName>
    </submittedName>
</protein>
<accession>A0AAW2ELB1</accession>
<evidence type="ECO:0000313" key="3">
    <source>
        <dbReference type="Proteomes" id="UP001430953"/>
    </source>
</evidence>
<dbReference type="EMBL" id="JADYXP020000021">
    <property type="protein sequence ID" value="KAL0103765.1"/>
    <property type="molecule type" value="Genomic_DNA"/>
</dbReference>
<comment type="caution">
    <text evidence="2">The sequence shown here is derived from an EMBL/GenBank/DDBJ whole genome shotgun (WGS) entry which is preliminary data.</text>
</comment>
<reference evidence="2 3" key="1">
    <citation type="submission" date="2023-03" db="EMBL/GenBank/DDBJ databases">
        <title>High recombination rates correlate with genetic variation in Cardiocondyla obscurior ants.</title>
        <authorList>
            <person name="Errbii M."/>
        </authorList>
    </citation>
    <scope>NUCLEOTIDE SEQUENCE [LARGE SCALE GENOMIC DNA]</scope>
    <source>
        <strain evidence="2">Alpha-2009</strain>
        <tissue evidence="2">Whole body</tissue>
    </source>
</reference>
<dbReference type="Proteomes" id="UP001430953">
    <property type="component" value="Unassembled WGS sequence"/>
</dbReference>